<sequence>MTTYKLTIYGLSEGEHLEETVEASSEAEAKERGNKRLEELKALDATYRLTSSAGKLILFHS</sequence>
<evidence type="ECO:0000313" key="2">
    <source>
        <dbReference type="Proteomes" id="UP000593626"/>
    </source>
</evidence>
<accession>A0A7S8C9R7</accession>
<keyword evidence="2" id="KW-1185">Reference proteome</keyword>
<evidence type="ECO:0008006" key="3">
    <source>
        <dbReference type="Google" id="ProtNLM"/>
    </source>
</evidence>
<dbReference type="EMBL" id="CP049742">
    <property type="protein sequence ID" value="QPC45978.1"/>
    <property type="molecule type" value="Genomic_DNA"/>
</dbReference>
<reference evidence="1 2" key="1">
    <citation type="submission" date="2019-07" db="EMBL/GenBank/DDBJ databases">
        <title>Genome sequence of 2 isolates from Red Sea Mangroves.</title>
        <authorList>
            <person name="Sefrji F."/>
            <person name="Michoud G."/>
            <person name="Merlino G."/>
            <person name="Daffonchio D."/>
        </authorList>
    </citation>
    <scope>NUCLEOTIDE SEQUENCE [LARGE SCALE GENOMIC DNA]</scope>
    <source>
        <strain evidence="1 2">R1DC41</strain>
    </source>
</reference>
<dbReference type="Proteomes" id="UP000593626">
    <property type="component" value="Chromosome"/>
</dbReference>
<gene>
    <name evidence="1" type="ORF">G8O30_02890</name>
</gene>
<dbReference type="Pfam" id="PF14120">
    <property type="entry name" value="YhzD"/>
    <property type="match status" value="1"/>
</dbReference>
<proteinExistence type="predicted"/>
<name>A0A7S8C9R7_9BACI</name>
<dbReference type="KEGG" id="mcui:G8O30_02890"/>
<dbReference type="InterPro" id="IPR025544">
    <property type="entry name" value="YhzD"/>
</dbReference>
<protein>
    <recommendedName>
        <fullName evidence="3">YhzD-like protein</fullName>
    </recommendedName>
</protein>
<dbReference type="AlphaFoldDB" id="A0A7S8C9R7"/>
<dbReference type="RefSeq" id="WP_239673500.1">
    <property type="nucleotide sequence ID" value="NZ_CP049742.1"/>
</dbReference>
<organism evidence="1 2">
    <name type="scientific">Mangrovibacillus cuniculi</name>
    <dbReference type="NCBI Taxonomy" id="2593652"/>
    <lineage>
        <taxon>Bacteria</taxon>
        <taxon>Bacillati</taxon>
        <taxon>Bacillota</taxon>
        <taxon>Bacilli</taxon>
        <taxon>Bacillales</taxon>
        <taxon>Bacillaceae</taxon>
        <taxon>Mangrovibacillus</taxon>
    </lineage>
</organism>
<evidence type="ECO:0000313" key="1">
    <source>
        <dbReference type="EMBL" id="QPC45978.1"/>
    </source>
</evidence>